<evidence type="ECO:0000313" key="2">
    <source>
        <dbReference type="Proteomes" id="UP000297245"/>
    </source>
</evidence>
<protein>
    <submittedName>
        <fullName evidence="1">Uncharacterized protein</fullName>
    </submittedName>
</protein>
<evidence type="ECO:0000313" key="1">
    <source>
        <dbReference type="EMBL" id="THU75965.1"/>
    </source>
</evidence>
<dbReference type="EMBL" id="ML181327">
    <property type="protein sequence ID" value="THU75965.1"/>
    <property type="molecule type" value="Genomic_DNA"/>
</dbReference>
<reference evidence="1 2" key="1">
    <citation type="journal article" date="2019" name="Nat. Ecol. Evol.">
        <title>Megaphylogeny resolves global patterns of mushroom evolution.</title>
        <authorList>
            <person name="Varga T."/>
            <person name="Krizsan K."/>
            <person name="Foldi C."/>
            <person name="Dima B."/>
            <person name="Sanchez-Garcia M."/>
            <person name="Sanchez-Ramirez S."/>
            <person name="Szollosi G.J."/>
            <person name="Szarkandi J.G."/>
            <person name="Papp V."/>
            <person name="Albert L."/>
            <person name="Andreopoulos W."/>
            <person name="Angelini C."/>
            <person name="Antonin V."/>
            <person name="Barry K.W."/>
            <person name="Bougher N.L."/>
            <person name="Buchanan P."/>
            <person name="Buyck B."/>
            <person name="Bense V."/>
            <person name="Catcheside P."/>
            <person name="Chovatia M."/>
            <person name="Cooper J."/>
            <person name="Damon W."/>
            <person name="Desjardin D."/>
            <person name="Finy P."/>
            <person name="Geml J."/>
            <person name="Haridas S."/>
            <person name="Hughes K."/>
            <person name="Justo A."/>
            <person name="Karasinski D."/>
            <person name="Kautmanova I."/>
            <person name="Kiss B."/>
            <person name="Kocsube S."/>
            <person name="Kotiranta H."/>
            <person name="LaButti K.M."/>
            <person name="Lechner B.E."/>
            <person name="Liimatainen K."/>
            <person name="Lipzen A."/>
            <person name="Lukacs Z."/>
            <person name="Mihaltcheva S."/>
            <person name="Morgado L.N."/>
            <person name="Niskanen T."/>
            <person name="Noordeloos M.E."/>
            <person name="Ohm R.A."/>
            <person name="Ortiz-Santana B."/>
            <person name="Ovrebo C."/>
            <person name="Racz N."/>
            <person name="Riley R."/>
            <person name="Savchenko A."/>
            <person name="Shiryaev A."/>
            <person name="Soop K."/>
            <person name="Spirin V."/>
            <person name="Szebenyi C."/>
            <person name="Tomsovsky M."/>
            <person name="Tulloss R.E."/>
            <person name="Uehling J."/>
            <person name="Grigoriev I.V."/>
            <person name="Vagvolgyi C."/>
            <person name="Papp T."/>
            <person name="Martin F.M."/>
            <person name="Miettinen O."/>
            <person name="Hibbett D.S."/>
            <person name="Nagy L.G."/>
        </authorList>
    </citation>
    <scope>NUCLEOTIDE SEQUENCE [LARGE SCALE GENOMIC DNA]</scope>
    <source>
        <strain evidence="1 2">CBS 962.96</strain>
    </source>
</reference>
<feature type="non-terminal residue" evidence="1">
    <location>
        <position position="1"/>
    </location>
</feature>
<keyword evidence="2" id="KW-1185">Reference proteome</keyword>
<sequence length="58" mass="7059">GEHIFILDTCNLQIVKNCQSKERKKTVEYVSRCQRRNLWRMIFQEFNQNENENSIPQT</sequence>
<dbReference type="AlphaFoldDB" id="A0A4V4HAL4"/>
<proteinExistence type="predicted"/>
<name>A0A4V4HAL4_DENBC</name>
<organism evidence="1 2">
    <name type="scientific">Dendrothele bispora (strain CBS 962.96)</name>
    <dbReference type="NCBI Taxonomy" id="1314807"/>
    <lineage>
        <taxon>Eukaryota</taxon>
        <taxon>Fungi</taxon>
        <taxon>Dikarya</taxon>
        <taxon>Basidiomycota</taxon>
        <taxon>Agaricomycotina</taxon>
        <taxon>Agaricomycetes</taxon>
        <taxon>Agaricomycetidae</taxon>
        <taxon>Agaricales</taxon>
        <taxon>Agaricales incertae sedis</taxon>
        <taxon>Dendrothele</taxon>
    </lineage>
</organism>
<gene>
    <name evidence="1" type="ORF">K435DRAFT_201525</name>
</gene>
<dbReference type="Proteomes" id="UP000297245">
    <property type="component" value="Unassembled WGS sequence"/>
</dbReference>
<accession>A0A4V4HAL4</accession>